<reference evidence="13 14" key="1">
    <citation type="journal article" date="2012" name="Environ. Microbiol.">
        <title>The genome of the ammonia-oxidizing Candidatus Nitrososphaera gargensis: insights into metabolic versatility and environmental adaptations.</title>
        <authorList>
            <person name="Spang A."/>
            <person name="Poehlein A."/>
            <person name="Offre P."/>
            <person name="Zumbragel S."/>
            <person name="Haider S."/>
            <person name="Rychlik N."/>
            <person name="Nowka B."/>
            <person name="Schmeisser C."/>
            <person name="Lebedeva E.V."/>
            <person name="Rattei T."/>
            <person name="Bohm C."/>
            <person name="Schmid M."/>
            <person name="Galushko A."/>
            <person name="Hatzenpichler R."/>
            <person name="Weinmaier T."/>
            <person name="Daniel R."/>
            <person name="Schleper C."/>
            <person name="Spieck E."/>
            <person name="Streit W."/>
            <person name="Wagner M."/>
        </authorList>
    </citation>
    <scope>NUCLEOTIDE SEQUENCE [LARGE SCALE GENOMIC DNA]</scope>
    <source>
        <strain evidence="14">Ga9.2</strain>
    </source>
</reference>
<dbReference type="InterPro" id="IPR013701">
    <property type="entry name" value="Lhr-like_DEAD/DEAH_assoc"/>
</dbReference>
<evidence type="ECO:0000259" key="12">
    <source>
        <dbReference type="PROSITE" id="PS51194"/>
    </source>
</evidence>
<feature type="domain" description="Helicase C-terminal" evidence="12">
    <location>
        <begin position="259"/>
        <end position="408"/>
    </location>
</feature>
<dbReference type="STRING" id="1237085.Ngar_c26690"/>
<evidence type="ECO:0000256" key="8">
    <source>
        <dbReference type="ARBA" id="ARBA00023235"/>
    </source>
</evidence>
<evidence type="ECO:0000256" key="1">
    <source>
        <dbReference type="ARBA" id="ARBA00022741"/>
    </source>
</evidence>
<dbReference type="Pfam" id="PF00270">
    <property type="entry name" value="DEAD"/>
    <property type="match status" value="1"/>
</dbReference>
<dbReference type="PANTHER" id="PTHR47962:SF5">
    <property type="entry name" value="ATP-DEPENDENT HELICASE LHR-RELATED"/>
    <property type="match status" value="1"/>
</dbReference>
<dbReference type="InterPro" id="IPR052511">
    <property type="entry name" value="ATP-dep_Helicase"/>
</dbReference>
<dbReference type="GO" id="GO:0005524">
    <property type="term" value="F:ATP binding"/>
    <property type="evidence" value="ECO:0007669"/>
    <property type="project" value="UniProtKB-KW"/>
</dbReference>
<keyword evidence="8" id="KW-0413">Isomerase</keyword>
<evidence type="ECO:0000256" key="10">
    <source>
        <dbReference type="SAM" id="MobiDB-lite"/>
    </source>
</evidence>
<dbReference type="PROSITE" id="PS51194">
    <property type="entry name" value="HELICASE_CTER"/>
    <property type="match status" value="1"/>
</dbReference>
<dbReference type="GO" id="GO:0004386">
    <property type="term" value="F:helicase activity"/>
    <property type="evidence" value="ECO:0007669"/>
    <property type="project" value="UniProtKB-KW"/>
</dbReference>
<accession>K0II36</accession>
<dbReference type="Pfam" id="PF08494">
    <property type="entry name" value="DEAD_assoc"/>
    <property type="match status" value="1"/>
</dbReference>
<evidence type="ECO:0000256" key="6">
    <source>
        <dbReference type="ARBA" id="ARBA00023125"/>
    </source>
</evidence>
<dbReference type="GeneID" id="13794688"/>
<keyword evidence="1" id="KW-0547">Nucleotide-binding</keyword>
<feature type="domain" description="Helicase ATP-binding" evidence="11">
    <location>
        <begin position="51"/>
        <end position="223"/>
    </location>
</feature>
<dbReference type="GO" id="GO:0140097">
    <property type="term" value="F:catalytic activity, acting on DNA"/>
    <property type="evidence" value="ECO:0007669"/>
    <property type="project" value="UniProtKB-ARBA"/>
</dbReference>
<dbReference type="RefSeq" id="WP_015020125.1">
    <property type="nucleotide sequence ID" value="NC_018719.1"/>
</dbReference>
<dbReference type="SMART" id="SM00490">
    <property type="entry name" value="HELICc"/>
    <property type="match status" value="1"/>
</dbReference>
<organism evidence="13 14">
    <name type="scientific">Nitrososphaera gargensis (strain Ga9.2)</name>
    <dbReference type="NCBI Taxonomy" id="1237085"/>
    <lineage>
        <taxon>Archaea</taxon>
        <taxon>Nitrososphaerota</taxon>
        <taxon>Nitrososphaeria</taxon>
        <taxon>Nitrososphaerales</taxon>
        <taxon>Nitrososphaeraceae</taxon>
        <taxon>Nitrososphaera</taxon>
    </lineage>
</organism>
<dbReference type="InterPro" id="IPR017170">
    <property type="entry name" value="Lhr-like"/>
</dbReference>
<dbReference type="Pfam" id="PF00271">
    <property type="entry name" value="Helicase_C"/>
    <property type="match status" value="1"/>
</dbReference>
<dbReference type="OrthoDB" id="33870at2157"/>
<keyword evidence="7" id="KW-0234">DNA repair</keyword>
<protein>
    <submittedName>
        <fullName evidence="13">ATP-dependent helicase</fullName>
    </submittedName>
</protein>
<dbReference type="GO" id="GO:0006281">
    <property type="term" value="P:DNA repair"/>
    <property type="evidence" value="ECO:0007669"/>
    <property type="project" value="UniProtKB-KW"/>
</dbReference>
<dbReference type="PROSITE" id="PS51192">
    <property type="entry name" value="HELICASE_ATP_BIND_1"/>
    <property type="match status" value="1"/>
</dbReference>
<dbReference type="Pfam" id="PF19306">
    <property type="entry name" value="WHD_Lhr"/>
    <property type="match status" value="1"/>
</dbReference>
<evidence type="ECO:0000259" key="11">
    <source>
        <dbReference type="PROSITE" id="PS51192"/>
    </source>
</evidence>
<keyword evidence="4 13" id="KW-0347">Helicase</keyword>
<comment type="similarity">
    <text evidence="9">Belongs to the Lhr helicase family. Lhr-Core subfamily.</text>
</comment>
<dbReference type="InterPro" id="IPR011545">
    <property type="entry name" value="DEAD/DEAH_box_helicase_dom"/>
</dbReference>
<evidence type="ECO:0000313" key="14">
    <source>
        <dbReference type="Proteomes" id="UP000008037"/>
    </source>
</evidence>
<dbReference type="KEGG" id="nga:Ngar_c26690"/>
<dbReference type="HOGENOM" id="CLU_002025_0_0_2"/>
<dbReference type="PANTHER" id="PTHR47962">
    <property type="entry name" value="ATP-DEPENDENT HELICASE LHR-RELATED-RELATED"/>
    <property type="match status" value="1"/>
</dbReference>
<dbReference type="Gene3D" id="3.40.50.300">
    <property type="entry name" value="P-loop containing nucleotide triphosphate hydrolases"/>
    <property type="match status" value="2"/>
</dbReference>
<dbReference type="InterPro" id="IPR014001">
    <property type="entry name" value="Helicase_ATP-bd"/>
</dbReference>
<feature type="region of interest" description="Disordered" evidence="10">
    <location>
        <begin position="1"/>
        <end position="23"/>
    </location>
</feature>
<dbReference type="AlphaFoldDB" id="K0II36"/>
<evidence type="ECO:0000256" key="4">
    <source>
        <dbReference type="ARBA" id="ARBA00022806"/>
    </source>
</evidence>
<dbReference type="FunCoup" id="K0II36">
    <property type="interactions" value="6"/>
</dbReference>
<dbReference type="BioCyc" id="CNIT1237085:G1324-2669-MONOMER"/>
<dbReference type="InParanoid" id="K0II36"/>
<dbReference type="Proteomes" id="UP000008037">
    <property type="component" value="Chromosome"/>
</dbReference>
<proteinExistence type="inferred from homology"/>
<dbReference type="SMART" id="SM00487">
    <property type="entry name" value="DEXDc"/>
    <property type="match status" value="1"/>
</dbReference>
<dbReference type="InterPro" id="IPR027417">
    <property type="entry name" value="P-loop_NTPase"/>
</dbReference>
<evidence type="ECO:0000256" key="9">
    <source>
        <dbReference type="ARBA" id="ARBA00093467"/>
    </source>
</evidence>
<dbReference type="EMBL" id="CP002408">
    <property type="protein sequence ID" value="AFU59590.1"/>
    <property type="molecule type" value="Genomic_DNA"/>
</dbReference>
<evidence type="ECO:0000256" key="7">
    <source>
        <dbReference type="ARBA" id="ARBA00023204"/>
    </source>
</evidence>
<dbReference type="GO" id="GO:0003677">
    <property type="term" value="F:DNA binding"/>
    <property type="evidence" value="ECO:0007669"/>
    <property type="project" value="UniProtKB-KW"/>
</dbReference>
<evidence type="ECO:0000313" key="13">
    <source>
        <dbReference type="EMBL" id="AFU59590.1"/>
    </source>
</evidence>
<evidence type="ECO:0000256" key="5">
    <source>
        <dbReference type="ARBA" id="ARBA00022840"/>
    </source>
</evidence>
<dbReference type="InterPro" id="IPR045628">
    <property type="entry name" value="Lhr_WH_dom"/>
</dbReference>
<gene>
    <name evidence="13" type="ordered locus">Ngar_c26690</name>
</gene>
<dbReference type="GO" id="GO:0016887">
    <property type="term" value="F:ATP hydrolysis activity"/>
    <property type="evidence" value="ECO:0007669"/>
    <property type="project" value="TreeGrafter"/>
</dbReference>
<keyword evidence="5" id="KW-0067">ATP-binding</keyword>
<keyword evidence="3" id="KW-0378">Hydrolase</keyword>
<dbReference type="PIRSF" id="PIRSF037307">
    <property type="entry name" value="Lhr-like_helic_prd"/>
    <property type="match status" value="1"/>
</dbReference>
<dbReference type="PATRIC" id="fig|1237085.11.peg.2645"/>
<keyword evidence="2" id="KW-0227">DNA damage</keyword>
<keyword evidence="6" id="KW-0238">DNA-binding</keyword>
<dbReference type="InterPro" id="IPR001650">
    <property type="entry name" value="Helicase_C-like"/>
</dbReference>
<sequence>MKDQARNKNENSSAPEQLQTLKSDHAEEQLTIEKFRKEGFTSLTTIQRKALPVIARKVNCLLVAPTGSGKTEAAVMPVFTMLAHQREVPAKTIRAIYITPLRALNNDVLRRVVRYAQSEGLRVEIRHGDTTVLARKKIVKDPPDVLITTPESLAVVLTSEKMLAALKGLQWVIVDEVHELVANERGAHLSLSLERLQAASSSQHVARIGLSATVGNLKQTAQFVSGTGRRHAVLVDTTSRGYDIDVRFVKGSLNNVAHFVIEYVKKEKVEGSILLFTNTRDEAEYLGTILKNQGDIKVDVHHGSLSKEMREETEHTLRSGEAGIVVCTSSLELGLDIGSVDLVIHYGSPRQVSKLMQRIGRSRHRQRSFAKGLVVTNNADDEIEALAIIRRMKKGSIEEQKMHEGALDVMAHHLVGLAMQTRDPVKVDYAYDLMTRAYPFRNVSLFDVESCLDILASHNVIKYDRDNRTYVRRIKAYKYYFENLSMIPHVLKFEVIDSISKRRIGTLDQQFVGDYGEKGNVFVLKGSQWRVLSVDEGRLVVNVEPLRGAAINIPYWVGEMIPVDYKTAEEVGEIRNQAANDAIKLSTPIMDETKKALKVIPDSKNIVVESYGARNMLVIHSVFGSKVNNTLASLLSTILSSQLGYIVESRSDAYRIMLTSSARIVQGKLEAVLSDVYDLEPVIIAALTGTHNINWKVWMVAKRFGMISREAVYDKKVARMIYDRYSKTPVSAESIRELVHDKYDIARTQKVLDDIKQKKIKIHWLEVTEFSDLAKTIIEHSGKMAGAMPLSVEKGVIELIKERLEKTKHRLVCIRCGKWERVMETKYVPEEISCPYCRSRLITATFWSDDEMSRVIRTRLAGGKLTAEQNHKFERAWKVASLVNNFGKKAIIVLSGHGVGADTAARILRNYIDEEQVYKSIYEAERQYVITRGFWAD</sequence>
<evidence type="ECO:0000256" key="3">
    <source>
        <dbReference type="ARBA" id="ARBA00022801"/>
    </source>
</evidence>
<evidence type="ECO:0000256" key="2">
    <source>
        <dbReference type="ARBA" id="ARBA00022763"/>
    </source>
</evidence>
<keyword evidence="14" id="KW-1185">Reference proteome</keyword>
<feature type="compositionally biased region" description="Polar residues" evidence="10">
    <location>
        <begin position="10"/>
        <end position="21"/>
    </location>
</feature>
<name>K0II36_NITGG</name>
<dbReference type="SUPFAM" id="SSF52540">
    <property type="entry name" value="P-loop containing nucleoside triphosphate hydrolases"/>
    <property type="match status" value="1"/>
</dbReference>